<reference evidence="2" key="1">
    <citation type="submission" date="2022-01" db="EMBL/GenBank/DDBJ databases">
        <title>Comparative genomics reveals a dynamic genome evolution in the ectomycorrhizal milk-cap (Lactarius) mushrooms.</title>
        <authorList>
            <consortium name="DOE Joint Genome Institute"/>
            <person name="Lebreton A."/>
            <person name="Tang N."/>
            <person name="Kuo A."/>
            <person name="LaButti K."/>
            <person name="Drula E."/>
            <person name="Barry K."/>
            <person name="Clum A."/>
            <person name="Lipzen A."/>
            <person name="Mousain D."/>
            <person name="Ng V."/>
            <person name="Wang R."/>
            <person name="Wang X."/>
            <person name="Dai Y."/>
            <person name="Henrissat B."/>
            <person name="Grigoriev I.V."/>
            <person name="Guerin-Laguette A."/>
            <person name="Yu F."/>
            <person name="Martin F.M."/>
        </authorList>
    </citation>
    <scope>NUCLEOTIDE SEQUENCE</scope>
    <source>
        <strain evidence="2">QP</strain>
    </source>
</reference>
<name>A0AAD4QBT8_9AGAM</name>
<evidence type="ECO:0000313" key="2">
    <source>
        <dbReference type="EMBL" id="KAH8999072.1"/>
    </source>
</evidence>
<dbReference type="PANTHER" id="PTHR34065">
    <property type="entry name" value="CELL DIVISION CONTROL PROTEIN 14"/>
    <property type="match status" value="1"/>
</dbReference>
<protein>
    <submittedName>
        <fullName evidence="2">Cell division protein Cdc14</fullName>
    </submittedName>
</protein>
<keyword evidence="2" id="KW-0131">Cell cycle</keyword>
<dbReference type="AlphaFoldDB" id="A0AAD4QBT8"/>
<keyword evidence="3" id="KW-1185">Reference proteome</keyword>
<gene>
    <name evidence="2" type="ORF">EDB92DRAFT_922539</name>
</gene>
<comment type="caution">
    <text evidence="2">The sequence shown here is derived from an EMBL/GenBank/DDBJ whole genome shotgun (WGS) entry which is preliminary data.</text>
</comment>
<keyword evidence="2" id="KW-0132">Cell division</keyword>
<dbReference type="Proteomes" id="UP001201163">
    <property type="component" value="Unassembled WGS sequence"/>
</dbReference>
<dbReference type="InterPro" id="IPR012535">
    <property type="entry name" value="Cell_div_Cdc14"/>
</dbReference>
<evidence type="ECO:0000313" key="3">
    <source>
        <dbReference type="Proteomes" id="UP001201163"/>
    </source>
</evidence>
<organism evidence="2 3">
    <name type="scientific">Lactarius akahatsu</name>
    <dbReference type="NCBI Taxonomy" id="416441"/>
    <lineage>
        <taxon>Eukaryota</taxon>
        <taxon>Fungi</taxon>
        <taxon>Dikarya</taxon>
        <taxon>Basidiomycota</taxon>
        <taxon>Agaricomycotina</taxon>
        <taxon>Agaricomycetes</taxon>
        <taxon>Russulales</taxon>
        <taxon>Russulaceae</taxon>
        <taxon>Lactarius</taxon>
    </lineage>
</organism>
<dbReference type="EMBL" id="JAKELL010000004">
    <property type="protein sequence ID" value="KAH8999072.1"/>
    <property type="molecule type" value="Genomic_DNA"/>
</dbReference>
<evidence type="ECO:0000256" key="1">
    <source>
        <dbReference type="SAM" id="MobiDB-lite"/>
    </source>
</evidence>
<proteinExistence type="predicted"/>
<dbReference type="PANTHER" id="PTHR34065:SF1">
    <property type="entry name" value="CELL DIVISION CONTROL PROTEIN 14"/>
    <property type="match status" value="1"/>
</dbReference>
<feature type="region of interest" description="Disordered" evidence="1">
    <location>
        <begin position="152"/>
        <end position="171"/>
    </location>
</feature>
<dbReference type="GO" id="GO:0051301">
    <property type="term" value="P:cell division"/>
    <property type="evidence" value="ECO:0007669"/>
    <property type="project" value="UniProtKB-KW"/>
</dbReference>
<accession>A0AAD4QBT8</accession>
<dbReference type="Pfam" id="PF08045">
    <property type="entry name" value="CDC14"/>
    <property type="match status" value="2"/>
</dbReference>
<sequence>MNDTPISANVREALQDSLDALVSARSPMSTRSRALETLERLTTQAFAAPEGSATLQEFLLLQNTFECNVASRTIPWISGASIRLDALLQRGLSDGQRQAEASTLTSQLTQALVIIQGVALTHHSTKVFLGRRYPLDVLLDLLVISRHLASPSHNPKQPAASGEEHPHNKQVAPPSILPNAVLDTLLCTLVDSSPSLRVFEDCNGVQTIVKLLKRAHTPRDVRMKCLEFLYFYLMD</sequence>